<comment type="caution">
    <text evidence="1">The sequence shown here is derived from an EMBL/GenBank/DDBJ whole genome shotgun (WGS) entry which is preliminary data.</text>
</comment>
<dbReference type="EMBL" id="JAODUP010001034">
    <property type="protein sequence ID" value="KAK2141831.1"/>
    <property type="molecule type" value="Genomic_DNA"/>
</dbReference>
<evidence type="ECO:0000313" key="2">
    <source>
        <dbReference type="Proteomes" id="UP001208570"/>
    </source>
</evidence>
<reference evidence="1" key="1">
    <citation type="journal article" date="2023" name="Mol. Biol. Evol.">
        <title>Third-Generation Sequencing Reveals the Adaptive Role of the Epigenome in Three Deep-Sea Polychaetes.</title>
        <authorList>
            <person name="Perez M."/>
            <person name="Aroh O."/>
            <person name="Sun Y."/>
            <person name="Lan Y."/>
            <person name="Juniper S.K."/>
            <person name="Young C.R."/>
            <person name="Angers B."/>
            <person name="Qian P.Y."/>
        </authorList>
    </citation>
    <scope>NUCLEOTIDE SEQUENCE</scope>
    <source>
        <strain evidence="1">P08H-3</strain>
    </source>
</reference>
<dbReference type="Proteomes" id="UP001208570">
    <property type="component" value="Unassembled WGS sequence"/>
</dbReference>
<dbReference type="AlphaFoldDB" id="A0AAD9IWD1"/>
<feature type="non-terminal residue" evidence="1">
    <location>
        <position position="1"/>
    </location>
</feature>
<accession>A0AAD9IWD1</accession>
<proteinExistence type="predicted"/>
<keyword evidence="2" id="KW-1185">Reference proteome</keyword>
<sequence>KTTVSSYVPEYNVISKDTNLFNENVISHFSDILKRREKQISMDRFVARRKFEPKVSESEPSVEPEVVELATELELEIVSVKPSTSLSDKEKEKKVEKQSV</sequence>
<organism evidence="1 2">
    <name type="scientific">Paralvinella palmiformis</name>
    <dbReference type="NCBI Taxonomy" id="53620"/>
    <lineage>
        <taxon>Eukaryota</taxon>
        <taxon>Metazoa</taxon>
        <taxon>Spiralia</taxon>
        <taxon>Lophotrochozoa</taxon>
        <taxon>Annelida</taxon>
        <taxon>Polychaeta</taxon>
        <taxon>Sedentaria</taxon>
        <taxon>Canalipalpata</taxon>
        <taxon>Terebellida</taxon>
        <taxon>Terebelliformia</taxon>
        <taxon>Alvinellidae</taxon>
        <taxon>Paralvinella</taxon>
    </lineage>
</organism>
<gene>
    <name evidence="1" type="ORF">LSH36_1034g00073</name>
</gene>
<protein>
    <submittedName>
        <fullName evidence="1">Uncharacterized protein</fullName>
    </submittedName>
</protein>
<name>A0AAD9IWD1_9ANNE</name>
<evidence type="ECO:0000313" key="1">
    <source>
        <dbReference type="EMBL" id="KAK2141831.1"/>
    </source>
</evidence>